<name>A0A0E9N6W6_9BACT</name>
<gene>
    <name evidence="1" type="ORF">FPE01S_04_03330</name>
</gene>
<accession>A0A0E9N6W6</accession>
<dbReference type="EMBL" id="BBWV01000004">
    <property type="protein sequence ID" value="GAO45090.1"/>
    <property type="molecule type" value="Genomic_DNA"/>
</dbReference>
<reference evidence="1 2" key="1">
    <citation type="submission" date="2015-04" db="EMBL/GenBank/DDBJ databases">
        <title>Whole genome shotgun sequence of Flavihumibacter petaseus NBRC 106054.</title>
        <authorList>
            <person name="Miyazawa S."/>
            <person name="Hosoyama A."/>
            <person name="Hashimoto M."/>
            <person name="Noguchi M."/>
            <person name="Tsuchikane K."/>
            <person name="Ohji S."/>
            <person name="Yamazoe A."/>
            <person name="Ichikawa N."/>
            <person name="Kimura A."/>
            <person name="Fujita N."/>
        </authorList>
    </citation>
    <scope>NUCLEOTIDE SEQUENCE [LARGE SCALE GENOMIC DNA]</scope>
    <source>
        <strain evidence="1 2">NBRC 106054</strain>
    </source>
</reference>
<dbReference type="InterPro" id="IPR023614">
    <property type="entry name" value="Porin_dom_sf"/>
</dbReference>
<dbReference type="Proteomes" id="UP000033121">
    <property type="component" value="Unassembled WGS sequence"/>
</dbReference>
<proteinExistence type="predicted"/>
<dbReference type="AlphaFoldDB" id="A0A0E9N6W6"/>
<evidence type="ECO:0008006" key="3">
    <source>
        <dbReference type="Google" id="ProtNLM"/>
    </source>
</evidence>
<organism evidence="1 2">
    <name type="scientific">Flavihumibacter petaseus NBRC 106054</name>
    <dbReference type="NCBI Taxonomy" id="1220578"/>
    <lineage>
        <taxon>Bacteria</taxon>
        <taxon>Pseudomonadati</taxon>
        <taxon>Bacteroidota</taxon>
        <taxon>Chitinophagia</taxon>
        <taxon>Chitinophagales</taxon>
        <taxon>Chitinophagaceae</taxon>
        <taxon>Flavihumibacter</taxon>
    </lineage>
</organism>
<dbReference type="STRING" id="1220578.FPE01S_04_03330"/>
<sequence>MCLGLNFHAKSQFLMDMMDTSKMTNKNLLGIYEKYNYLTIIGYMQPQFQLASEKGIRTFAGPDFPPNVNSRFMLRRGRVRFDYTRFNKDEKASVQFAFQFDGTERGVAIRDFWGRVFENRWEVFTLAMGMFARPFGYEVNLSSIDRESPERGRMSQTLMRTERDLGAMVSFEPRRKGHKYAWLKVDFGVFNGQGLTGPTEYDSYKDLIMRAGMKPRQLTPKIKLSAAMSLLYGGFMQSSKYIYNMEEGKGFVVDSSEGNVGSKAPRQYAGADMQWEFKHPKSKTIVRAEYWFGRQTSLALTSETPGGLPTEPLYTRPFNGAFFYLLHSIGKHQFAAKYDWYDPNTKVRGKDIREEGNYHAADIRYNTLGLGYLNYINQNLKLVLWYDFVTNESTHLPGYTKDLSDNVLTVRLQFRF</sequence>
<comment type="caution">
    <text evidence="1">The sequence shown here is derived from an EMBL/GenBank/DDBJ whole genome shotgun (WGS) entry which is preliminary data.</text>
</comment>
<protein>
    <recommendedName>
        <fullName evidence="3">Porin</fullName>
    </recommendedName>
</protein>
<dbReference type="Gene3D" id="2.40.160.10">
    <property type="entry name" value="Porin"/>
    <property type="match status" value="1"/>
</dbReference>
<evidence type="ECO:0000313" key="2">
    <source>
        <dbReference type="Proteomes" id="UP000033121"/>
    </source>
</evidence>
<evidence type="ECO:0000313" key="1">
    <source>
        <dbReference type="EMBL" id="GAO45090.1"/>
    </source>
</evidence>
<keyword evidence="2" id="KW-1185">Reference proteome</keyword>
<dbReference type="SUPFAM" id="SSF56935">
    <property type="entry name" value="Porins"/>
    <property type="match status" value="1"/>
</dbReference>